<organism evidence="2 3">
    <name type="scientific">Sphingobacterium lactis</name>
    <dbReference type="NCBI Taxonomy" id="797291"/>
    <lineage>
        <taxon>Bacteria</taxon>
        <taxon>Pseudomonadati</taxon>
        <taxon>Bacteroidota</taxon>
        <taxon>Sphingobacteriia</taxon>
        <taxon>Sphingobacteriales</taxon>
        <taxon>Sphingobacteriaceae</taxon>
        <taxon>Sphingobacterium</taxon>
    </lineage>
</organism>
<evidence type="ECO:0000256" key="1">
    <source>
        <dbReference type="SAM" id="SignalP"/>
    </source>
</evidence>
<dbReference type="SUPFAM" id="SSF49464">
    <property type="entry name" value="Carboxypeptidase regulatory domain-like"/>
    <property type="match status" value="1"/>
</dbReference>
<dbReference type="AlphaFoldDB" id="A0A1H5WNF8"/>
<proteinExistence type="predicted"/>
<dbReference type="Proteomes" id="UP000236731">
    <property type="component" value="Unassembled WGS sequence"/>
</dbReference>
<evidence type="ECO:0008006" key="4">
    <source>
        <dbReference type="Google" id="ProtNLM"/>
    </source>
</evidence>
<gene>
    <name evidence="2" type="ORF">SAMN05421877_104110</name>
</gene>
<feature type="chain" id="PRO_5009288502" description="Outer membrane receptor proteins, mostly Fe transport" evidence="1">
    <location>
        <begin position="20"/>
        <end position="881"/>
    </location>
</feature>
<keyword evidence="1" id="KW-0732">Signal</keyword>
<dbReference type="OrthoDB" id="603275at2"/>
<sequence>MRIFLGFLILFFLSLPTFAQVQVSGRILDLDQKPISNVSISYKKIGQSAILGYSRSGADGSFSLTLAASGVDSVILDLNHLSYKRRTLTIPNRSATYAYMLEPGDERLKEIVVTNRPISQRKDTLIYQVGAFTNRQDRVIADIIRKLPGIEMNGNQILYQGKPIQKFKVNNLDLMEGRYNMITNNLPADAVKNVEVIENDQPIRILDSIEFSDRATINLELKEFTTTGTGKVGLGASHFLWNLNLTPMTFGKKMQMLNSIQTNNIGHNVASDLQPFYSGSGMVSRNPEFGDGPEFIHVQEVSTPGFDEKKWLNNKIFLASSNILRKFTNEVELKANLSYYDDSQRQQGYTSTYLYTADETLHLTEDVDNRFRINAFDGGLLVEKNAKQIFLRNSLRYRKHWNSDRGNLIFNADQTIQQQKAHTDEALQNDLNIARLFGKQMVNFNSSIRYQRTPQRLTVTPGQFEDLINNGNPYAGLTQRVDYTGFRWNNGIQLSRAVGSWRFTPGVEVNYEKSSLNTDITTATSTGNQALEKPYINDMDNNRLHAVANLGIQRNSDRWKFSMALPYNFYAFDLQQQGMNVLEKETQHTFNPSVNLNFLLNSNHDFAATASRKTNFAGFDNLYSGYLLTQYRNLQRYDARILRTINNAFNLQYNVKNPLKARFASLGYAFTLAERDHTFAAQLDALGRSTTTILNQDGQNLRHQFQIYGSTFIRPLKTILKLYGNLGWGVADYYINGEYAKFRDQSQAGTFELVSTFSSAVNTSYKATVGNIRNSMAGGMTNHIFYHNHFLHLAFAPGETHIFSISPSLYDNNTESQRNQFFLDANYRYRIKKWKTDIDVSFQNILNNNSYLRQFNSTYELIQSSFTLRPRQILISTSFKF</sequence>
<accession>A0A1H5WNF8</accession>
<dbReference type="RefSeq" id="WP_103905766.1">
    <property type="nucleotide sequence ID" value="NZ_CP049246.1"/>
</dbReference>
<dbReference type="InterPro" id="IPR008969">
    <property type="entry name" value="CarboxyPept-like_regulatory"/>
</dbReference>
<dbReference type="EMBL" id="FNUT01000004">
    <property type="protein sequence ID" value="SEG00888.1"/>
    <property type="molecule type" value="Genomic_DNA"/>
</dbReference>
<feature type="signal peptide" evidence="1">
    <location>
        <begin position="1"/>
        <end position="19"/>
    </location>
</feature>
<name>A0A1H5WNF8_9SPHI</name>
<reference evidence="3" key="1">
    <citation type="submission" date="2016-10" db="EMBL/GenBank/DDBJ databases">
        <authorList>
            <person name="Varghese N."/>
            <person name="Submissions S."/>
        </authorList>
    </citation>
    <scope>NUCLEOTIDE SEQUENCE [LARGE SCALE GENOMIC DNA]</scope>
    <source>
        <strain evidence="3">DSM 22361</strain>
    </source>
</reference>
<evidence type="ECO:0000313" key="3">
    <source>
        <dbReference type="Proteomes" id="UP000236731"/>
    </source>
</evidence>
<protein>
    <recommendedName>
        <fullName evidence="4">Outer membrane receptor proteins, mostly Fe transport</fullName>
    </recommendedName>
</protein>
<evidence type="ECO:0000313" key="2">
    <source>
        <dbReference type="EMBL" id="SEG00888.1"/>
    </source>
</evidence>
<keyword evidence="3" id="KW-1185">Reference proteome</keyword>
<dbReference type="SUPFAM" id="SSF56935">
    <property type="entry name" value="Porins"/>
    <property type="match status" value="1"/>
</dbReference>